<sequence>MKIEEFLLHIANGEKWFNNGSKRSRYVVGVGGMVMYKNKPTSKSTTGVWAMDFAKWAKGVGSLDPTESTSDSGNLKEKSHE</sequence>
<comment type="caution">
    <text evidence="2">The sequence shown here is derived from an EMBL/GenBank/DDBJ whole genome shotgun (WGS) entry which is preliminary data.</text>
</comment>
<proteinExistence type="predicted"/>
<evidence type="ECO:0000256" key="1">
    <source>
        <dbReference type="SAM" id="MobiDB-lite"/>
    </source>
</evidence>
<name>A0A1R0X0P2_9BACL</name>
<organism evidence="2 3">
    <name type="scientific">Paenibacillus odorifer</name>
    <dbReference type="NCBI Taxonomy" id="189426"/>
    <lineage>
        <taxon>Bacteria</taxon>
        <taxon>Bacillati</taxon>
        <taxon>Bacillota</taxon>
        <taxon>Bacilli</taxon>
        <taxon>Bacillales</taxon>
        <taxon>Paenibacillaceae</taxon>
        <taxon>Paenibacillus</taxon>
    </lineage>
</organism>
<dbReference type="RefSeq" id="WP_076179587.1">
    <property type="nucleotide sequence ID" value="NZ_MKQP01000043.1"/>
</dbReference>
<accession>A0A1R0X0P2</accession>
<reference evidence="2 3" key="1">
    <citation type="submission" date="2016-10" db="EMBL/GenBank/DDBJ databases">
        <title>Paenibacillus species isolates.</title>
        <authorList>
            <person name="Beno S.M."/>
        </authorList>
    </citation>
    <scope>NUCLEOTIDE SEQUENCE [LARGE SCALE GENOMIC DNA]</scope>
    <source>
        <strain evidence="2 3">FSL H7-0604</strain>
    </source>
</reference>
<evidence type="ECO:0000313" key="3">
    <source>
        <dbReference type="Proteomes" id="UP000187465"/>
    </source>
</evidence>
<evidence type="ECO:0000313" key="2">
    <source>
        <dbReference type="EMBL" id="OMD26244.1"/>
    </source>
</evidence>
<dbReference type="AlphaFoldDB" id="A0A1R0X0P2"/>
<feature type="region of interest" description="Disordered" evidence="1">
    <location>
        <begin position="60"/>
        <end position="81"/>
    </location>
</feature>
<protein>
    <submittedName>
        <fullName evidence="2">Uncharacterized protein</fullName>
    </submittedName>
</protein>
<gene>
    <name evidence="2" type="ORF">BJP51_27575</name>
</gene>
<dbReference type="EMBL" id="MKQP01000043">
    <property type="protein sequence ID" value="OMD26244.1"/>
    <property type="molecule type" value="Genomic_DNA"/>
</dbReference>
<dbReference type="Proteomes" id="UP000187465">
    <property type="component" value="Unassembled WGS sequence"/>
</dbReference>